<proteinExistence type="predicted"/>
<evidence type="ECO:0000313" key="2">
    <source>
        <dbReference type="EMBL" id="KAJ6261711.1"/>
    </source>
</evidence>
<dbReference type="AlphaFoldDB" id="A0AAD6J050"/>
<comment type="caution">
    <text evidence="2">The sequence shown here is derived from an EMBL/GenBank/DDBJ whole genome shotgun (WGS) entry which is preliminary data.</text>
</comment>
<organism evidence="2 3">
    <name type="scientific">Drechslerella dactyloides</name>
    <name type="common">Nematode-trapping fungus</name>
    <name type="synonym">Arthrobotrys dactyloides</name>
    <dbReference type="NCBI Taxonomy" id="74499"/>
    <lineage>
        <taxon>Eukaryota</taxon>
        <taxon>Fungi</taxon>
        <taxon>Dikarya</taxon>
        <taxon>Ascomycota</taxon>
        <taxon>Pezizomycotina</taxon>
        <taxon>Orbiliomycetes</taxon>
        <taxon>Orbiliales</taxon>
        <taxon>Orbiliaceae</taxon>
        <taxon>Drechslerella</taxon>
    </lineage>
</organism>
<sequence>MSSRMLTNALKRQTPALLANRRYTPRLIRAIAPRSTSSVGVQIRNASLESELVSQVKPTKPEEGAHGLRDQPGPDLQSSTKTPSVAATIVAELKKANVRCTSIGIKELEEIYGDATYALYLRYNQSHLLCRKLYEEVVSNPNSLSAFDLNTSNIRQWRSKRALSLWIDYKVYKLWEALYRHSAIFKDMIDYEEKDIDSDSLWSWMARIIREGIVDRNDVDNLPEVMFRDIIVGSGEHAEKLASKSGA</sequence>
<reference evidence="2" key="1">
    <citation type="submission" date="2023-01" db="EMBL/GenBank/DDBJ databases">
        <title>The chitinases involved in constricting ring structure development in the nematode-trapping fungus Drechslerella dactyloides.</title>
        <authorList>
            <person name="Wang R."/>
            <person name="Zhang L."/>
            <person name="Tang P."/>
            <person name="Li S."/>
            <person name="Liang L."/>
        </authorList>
    </citation>
    <scope>NUCLEOTIDE SEQUENCE</scope>
    <source>
        <strain evidence="2">YMF1.00031</strain>
    </source>
</reference>
<keyword evidence="3" id="KW-1185">Reference proteome</keyword>
<dbReference type="Proteomes" id="UP001221413">
    <property type="component" value="Unassembled WGS sequence"/>
</dbReference>
<name>A0AAD6J050_DREDA</name>
<feature type="compositionally biased region" description="Basic and acidic residues" evidence="1">
    <location>
        <begin position="59"/>
        <end position="69"/>
    </location>
</feature>
<dbReference type="EMBL" id="JAQGDS010000003">
    <property type="protein sequence ID" value="KAJ6261711.1"/>
    <property type="molecule type" value="Genomic_DNA"/>
</dbReference>
<evidence type="ECO:0000256" key="1">
    <source>
        <dbReference type="SAM" id="MobiDB-lite"/>
    </source>
</evidence>
<accession>A0AAD6J050</accession>
<evidence type="ECO:0000313" key="3">
    <source>
        <dbReference type="Proteomes" id="UP001221413"/>
    </source>
</evidence>
<gene>
    <name evidence="2" type="ORF">Dda_2509</name>
</gene>
<protein>
    <submittedName>
        <fullName evidence="2">Uncharacterized protein</fullName>
    </submittedName>
</protein>
<feature type="region of interest" description="Disordered" evidence="1">
    <location>
        <begin position="52"/>
        <end position="81"/>
    </location>
</feature>